<dbReference type="PANTHER" id="PTHR43671">
    <property type="entry name" value="SERINE/THREONINE-PROTEIN KINASE NEK"/>
    <property type="match status" value="1"/>
</dbReference>
<sequence length="519" mass="57865">MSTNVDTFIPPGYTLVRPISEGAFGQVLEIWEKSTGKSYALKLIPRLTEADQKRAEREVSFLERFRHPRIVGLHESVVRNGYHGIVMDLGKRNLKELMMDYESRNELIPLDVVVLLCIDIAEGLFVMHNHPTHPMCHGDLKPENVLLTEDNRAILCDLGAADASGVNTHSAKELGTFEYNSPERLDDTSQRGTPASDIWSLGVMMHRMVTGWSLFGGKSLQKMMNAISKFEEPQISTPHQPAIPGVLARLLEPNPDNRATSTQLFKGRLLERLLGPETPLSKMRLNHIHSLEQELSAIKEECRALQEAKADNDHIIQSLHIEKVTGLPHLVIYHPKAFQIQDQTFTQIKPEDQLDDENQVEVITLAEPITRGIVSVSVTLHTLTTLELGAPFVISLIIPSGLLVSCDSIGDPMSVDFLSEDGKFLILSPSTEQNYRSEQCHEPLKEGDTVVMEVDMESKPRTVQFFVNGRAGKSYVSGLPQKMGVQIMTEGVGTSFRLNSVTRLTTPTPIAPEMKAIKW</sequence>
<dbReference type="SMART" id="SM00220">
    <property type="entry name" value="S_TKc"/>
    <property type="match status" value="1"/>
</dbReference>
<dbReference type="SUPFAM" id="SSF56112">
    <property type="entry name" value="Protein kinase-like (PK-like)"/>
    <property type="match status" value="1"/>
</dbReference>
<organism evidence="7 8">
    <name type="scientific">Blattamonas nauphoetae</name>
    <dbReference type="NCBI Taxonomy" id="2049346"/>
    <lineage>
        <taxon>Eukaryota</taxon>
        <taxon>Metamonada</taxon>
        <taxon>Preaxostyla</taxon>
        <taxon>Oxymonadida</taxon>
        <taxon>Blattamonas</taxon>
    </lineage>
</organism>
<dbReference type="GO" id="GO:0004674">
    <property type="term" value="F:protein serine/threonine kinase activity"/>
    <property type="evidence" value="ECO:0007669"/>
    <property type="project" value="UniProtKB-EC"/>
</dbReference>
<keyword evidence="3" id="KW-0547">Nucleotide-binding</keyword>
<name>A0ABQ9XIE3_9EUKA</name>
<dbReference type="CDD" id="cd14014">
    <property type="entry name" value="STKc_PknB_like"/>
    <property type="match status" value="1"/>
</dbReference>
<protein>
    <recommendedName>
        <fullName evidence="1">non-specific serine/threonine protein kinase</fullName>
        <ecNumber evidence="1">2.7.11.1</ecNumber>
    </recommendedName>
</protein>
<proteinExistence type="predicted"/>
<evidence type="ECO:0000256" key="3">
    <source>
        <dbReference type="ARBA" id="ARBA00022741"/>
    </source>
</evidence>
<reference evidence="7 8" key="1">
    <citation type="journal article" date="2022" name="bioRxiv">
        <title>Genomics of Preaxostyla Flagellates Illuminates Evolutionary Transitions and the Path Towards Mitochondrial Loss.</title>
        <authorList>
            <person name="Novak L.V.F."/>
            <person name="Treitli S.C."/>
            <person name="Pyrih J."/>
            <person name="Halakuc P."/>
            <person name="Pipaliya S.V."/>
            <person name="Vacek V."/>
            <person name="Brzon O."/>
            <person name="Soukal P."/>
            <person name="Eme L."/>
            <person name="Dacks J.B."/>
            <person name="Karnkowska A."/>
            <person name="Elias M."/>
            <person name="Hampl V."/>
        </authorList>
    </citation>
    <scope>NUCLEOTIDE SEQUENCE [LARGE SCALE GENOMIC DNA]</scope>
    <source>
        <strain evidence="7">NAU3</strain>
        <tissue evidence="7">Gut</tissue>
    </source>
</reference>
<evidence type="ECO:0000259" key="6">
    <source>
        <dbReference type="PROSITE" id="PS50011"/>
    </source>
</evidence>
<evidence type="ECO:0000256" key="4">
    <source>
        <dbReference type="ARBA" id="ARBA00022777"/>
    </source>
</evidence>
<keyword evidence="4 7" id="KW-0418">Kinase</keyword>
<evidence type="ECO:0000256" key="5">
    <source>
        <dbReference type="ARBA" id="ARBA00022840"/>
    </source>
</evidence>
<evidence type="ECO:0000313" key="8">
    <source>
        <dbReference type="Proteomes" id="UP001281761"/>
    </source>
</evidence>
<keyword evidence="8" id="KW-1185">Reference proteome</keyword>
<dbReference type="EMBL" id="JARBJD010000122">
    <property type="protein sequence ID" value="KAK2951224.1"/>
    <property type="molecule type" value="Genomic_DNA"/>
</dbReference>
<keyword evidence="2 7" id="KW-0808">Transferase</keyword>
<accession>A0ABQ9XIE3</accession>
<dbReference type="PROSITE" id="PS50011">
    <property type="entry name" value="PROTEIN_KINASE_DOM"/>
    <property type="match status" value="1"/>
</dbReference>
<dbReference type="Pfam" id="PF00069">
    <property type="entry name" value="Pkinase"/>
    <property type="match status" value="1"/>
</dbReference>
<dbReference type="InterPro" id="IPR050660">
    <property type="entry name" value="NEK_Ser/Thr_kinase"/>
</dbReference>
<dbReference type="InterPro" id="IPR000719">
    <property type="entry name" value="Prot_kinase_dom"/>
</dbReference>
<dbReference type="InterPro" id="IPR011009">
    <property type="entry name" value="Kinase-like_dom_sf"/>
</dbReference>
<comment type="caution">
    <text evidence="7">The sequence shown here is derived from an EMBL/GenBank/DDBJ whole genome shotgun (WGS) entry which is preliminary data.</text>
</comment>
<gene>
    <name evidence="7" type="ORF">BLNAU_13840</name>
</gene>
<feature type="domain" description="Protein kinase" evidence="6">
    <location>
        <begin position="13"/>
        <end position="274"/>
    </location>
</feature>
<dbReference type="InterPro" id="IPR008271">
    <property type="entry name" value="Ser/Thr_kinase_AS"/>
</dbReference>
<dbReference type="PROSITE" id="PS00108">
    <property type="entry name" value="PROTEIN_KINASE_ST"/>
    <property type="match status" value="1"/>
</dbReference>
<evidence type="ECO:0000256" key="2">
    <source>
        <dbReference type="ARBA" id="ARBA00022679"/>
    </source>
</evidence>
<dbReference type="PANTHER" id="PTHR43671:SF13">
    <property type="entry name" value="SERINE_THREONINE-PROTEIN KINASE NEK2"/>
    <property type="match status" value="1"/>
</dbReference>
<dbReference type="EC" id="2.7.11.1" evidence="1"/>
<keyword evidence="5" id="KW-0067">ATP-binding</keyword>
<evidence type="ECO:0000313" key="7">
    <source>
        <dbReference type="EMBL" id="KAK2951224.1"/>
    </source>
</evidence>
<dbReference type="Gene3D" id="1.10.510.10">
    <property type="entry name" value="Transferase(Phosphotransferase) domain 1"/>
    <property type="match status" value="1"/>
</dbReference>
<dbReference type="Proteomes" id="UP001281761">
    <property type="component" value="Unassembled WGS sequence"/>
</dbReference>
<evidence type="ECO:0000256" key="1">
    <source>
        <dbReference type="ARBA" id="ARBA00012513"/>
    </source>
</evidence>